<dbReference type="RefSeq" id="WP_094786133.1">
    <property type="nucleotide sequence ID" value="NZ_NDXW01000001.1"/>
</dbReference>
<comment type="caution">
    <text evidence="1">The sequence shown here is derived from an EMBL/GenBank/DDBJ whole genome shotgun (WGS) entry which is preliminary data.</text>
</comment>
<organism evidence="1 2">
    <name type="scientific">Zooshikella ganghwensis</name>
    <dbReference type="NCBI Taxonomy" id="202772"/>
    <lineage>
        <taxon>Bacteria</taxon>
        <taxon>Pseudomonadati</taxon>
        <taxon>Pseudomonadota</taxon>
        <taxon>Gammaproteobacteria</taxon>
        <taxon>Oceanospirillales</taxon>
        <taxon>Zooshikellaceae</taxon>
        <taxon>Zooshikella</taxon>
    </lineage>
</organism>
<evidence type="ECO:0000313" key="1">
    <source>
        <dbReference type="EMBL" id="RDH42662.1"/>
    </source>
</evidence>
<dbReference type="EMBL" id="NDXW01000001">
    <property type="protein sequence ID" value="RDH42662.1"/>
    <property type="molecule type" value="Genomic_DNA"/>
</dbReference>
<dbReference type="Proteomes" id="UP000257039">
    <property type="component" value="Unassembled WGS sequence"/>
</dbReference>
<gene>
    <name evidence="1" type="ORF">B9G39_03940</name>
</gene>
<reference evidence="1 2" key="1">
    <citation type="submission" date="2017-04" db="EMBL/GenBank/DDBJ databases">
        <title>Draft genome sequence of Zooshikella ganghwensis VG4 isolated from Red Sea sediments.</title>
        <authorList>
            <person name="Rehman Z."/>
            <person name="Alam I."/>
            <person name="Kamau A."/>
            <person name="Bajic V."/>
            <person name="Leiknes T."/>
        </authorList>
    </citation>
    <scope>NUCLEOTIDE SEQUENCE [LARGE SCALE GENOMIC DNA]</scope>
    <source>
        <strain evidence="1 2">VG4</strain>
    </source>
</reference>
<evidence type="ECO:0000313" key="2">
    <source>
        <dbReference type="Proteomes" id="UP000257039"/>
    </source>
</evidence>
<accession>A0A4P9VLD9</accession>
<protein>
    <submittedName>
        <fullName evidence="1">Uncharacterized protein</fullName>
    </submittedName>
</protein>
<name>A0A4P9VLD9_9GAMM</name>
<dbReference type="AlphaFoldDB" id="A0A4P9VLD9"/>
<proteinExistence type="predicted"/>
<keyword evidence="2" id="KW-1185">Reference proteome</keyword>
<sequence length="49" mass="5625">MIEETSPEVRVVTDVEQGVVSTQVVVTRHQYDQLGKVERDIHYLTAIKK</sequence>